<evidence type="ECO:0000313" key="2">
    <source>
        <dbReference type="Proteomes" id="UP001497744"/>
    </source>
</evidence>
<reference evidence="1 2" key="1">
    <citation type="submission" date="2021-06" db="EMBL/GenBank/DDBJ databases">
        <title>Genome sequence of Babesia caballi.</title>
        <authorList>
            <person name="Yamagishi J."/>
            <person name="Kidaka T."/>
            <person name="Ochi A."/>
        </authorList>
    </citation>
    <scope>NUCLEOTIDE SEQUENCE [LARGE SCALE GENOMIC DNA]</scope>
    <source>
        <strain evidence="1">USDA-D6B2</strain>
    </source>
</reference>
<protein>
    <submittedName>
        <fullName evidence="1">Uncharacterized protein</fullName>
    </submittedName>
</protein>
<comment type="caution">
    <text evidence="1">The sequence shown here is derived from an EMBL/GenBank/DDBJ whole genome shotgun (WGS) entry which is preliminary data.</text>
</comment>
<dbReference type="Proteomes" id="UP001497744">
    <property type="component" value="Unassembled WGS sequence"/>
</dbReference>
<gene>
    <name evidence="1" type="ORF">BcabD6B2_07540</name>
</gene>
<keyword evidence="2" id="KW-1185">Reference proteome</keyword>
<dbReference type="AlphaFoldDB" id="A0AAV4LRM5"/>
<sequence length="197" mass="20798">MRRVSRRLGRVIRRLSNRTVDEADVRRDVVDALVEERVEGIVGLVCGRVVEFCLHVVLGVHGAEVLLQGAHDGDDHFAAWDRVKRGVPGVRGGGVGQQHSVEVSHVRRLQDERQIGAGVEVGAQDFGVALAGGAEQHYGYAARRAGVLVAAGLDADGVDLVSGEQVAGAVVAALRGPVRHAVEYPVLGVAVHGDSFA</sequence>
<organism evidence="1 2">
    <name type="scientific">Babesia caballi</name>
    <dbReference type="NCBI Taxonomy" id="5871"/>
    <lineage>
        <taxon>Eukaryota</taxon>
        <taxon>Sar</taxon>
        <taxon>Alveolata</taxon>
        <taxon>Apicomplexa</taxon>
        <taxon>Aconoidasida</taxon>
        <taxon>Piroplasmida</taxon>
        <taxon>Babesiidae</taxon>
        <taxon>Babesia</taxon>
    </lineage>
</organism>
<dbReference type="RefSeq" id="XP_067713390.1">
    <property type="nucleotide sequence ID" value="XM_067857289.1"/>
</dbReference>
<dbReference type="GeneID" id="94192802"/>
<evidence type="ECO:0000313" key="1">
    <source>
        <dbReference type="EMBL" id="GIX61319.1"/>
    </source>
</evidence>
<dbReference type="EMBL" id="BPLF01000001">
    <property type="protein sequence ID" value="GIX61319.1"/>
    <property type="molecule type" value="Genomic_DNA"/>
</dbReference>
<accession>A0AAV4LRM5</accession>
<name>A0AAV4LRM5_BABCB</name>
<proteinExistence type="predicted"/>